<feature type="compositionally biased region" description="Basic and acidic residues" evidence="1">
    <location>
        <begin position="1"/>
        <end position="18"/>
    </location>
</feature>
<name>A0AA88N8N7_CHASR</name>
<evidence type="ECO:0000313" key="2">
    <source>
        <dbReference type="EMBL" id="KAK2853555.1"/>
    </source>
</evidence>
<dbReference type="AlphaFoldDB" id="A0AA88N8N7"/>
<gene>
    <name evidence="2" type="ORF">Q5P01_006216</name>
</gene>
<reference evidence="2" key="1">
    <citation type="submission" date="2023-07" db="EMBL/GenBank/DDBJ databases">
        <title>Chromosome-level Genome Assembly of Striped Snakehead (Channa striata).</title>
        <authorList>
            <person name="Liu H."/>
        </authorList>
    </citation>
    <scope>NUCLEOTIDE SEQUENCE</scope>
    <source>
        <strain evidence="2">Gz</strain>
        <tissue evidence="2">Muscle</tissue>
    </source>
</reference>
<dbReference type="Proteomes" id="UP001187415">
    <property type="component" value="Unassembled WGS sequence"/>
</dbReference>
<feature type="region of interest" description="Disordered" evidence="1">
    <location>
        <begin position="1"/>
        <end position="66"/>
    </location>
</feature>
<sequence>MIREPNPQDKEQVKDSQARKPYPAPQPSAVPQELPGSPPMERGAAVPLILPTNQHPASSLREKQPVREELLKATTRSPRRLARLAKCSSDWGLAGDASAKETQTPQ</sequence>
<keyword evidence="3" id="KW-1185">Reference proteome</keyword>
<protein>
    <submittedName>
        <fullName evidence="2">Uncharacterized protein</fullName>
    </submittedName>
</protein>
<evidence type="ECO:0000256" key="1">
    <source>
        <dbReference type="SAM" id="MobiDB-lite"/>
    </source>
</evidence>
<organism evidence="2 3">
    <name type="scientific">Channa striata</name>
    <name type="common">Snakehead murrel</name>
    <name type="synonym">Ophicephalus striatus</name>
    <dbReference type="NCBI Taxonomy" id="64152"/>
    <lineage>
        <taxon>Eukaryota</taxon>
        <taxon>Metazoa</taxon>
        <taxon>Chordata</taxon>
        <taxon>Craniata</taxon>
        <taxon>Vertebrata</taxon>
        <taxon>Euteleostomi</taxon>
        <taxon>Actinopterygii</taxon>
        <taxon>Neopterygii</taxon>
        <taxon>Teleostei</taxon>
        <taxon>Neoteleostei</taxon>
        <taxon>Acanthomorphata</taxon>
        <taxon>Anabantaria</taxon>
        <taxon>Anabantiformes</taxon>
        <taxon>Channoidei</taxon>
        <taxon>Channidae</taxon>
        <taxon>Channa</taxon>
    </lineage>
</organism>
<dbReference type="EMBL" id="JAUPFM010000004">
    <property type="protein sequence ID" value="KAK2853555.1"/>
    <property type="molecule type" value="Genomic_DNA"/>
</dbReference>
<accession>A0AA88N8N7</accession>
<evidence type="ECO:0000313" key="3">
    <source>
        <dbReference type="Proteomes" id="UP001187415"/>
    </source>
</evidence>
<comment type="caution">
    <text evidence="2">The sequence shown here is derived from an EMBL/GenBank/DDBJ whole genome shotgun (WGS) entry which is preliminary data.</text>
</comment>
<proteinExistence type="predicted"/>